<dbReference type="EMBL" id="FXTB01000001">
    <property type="protein sequence ID" value="SMO37928.1"/>
    <property type="molecule type" value="Genomic_DNA"/>
</dbReference>
<gene>
    <name evidence="1" type="ORF">SAMN06265379_101382</name>
</gene>
<organism evidence="1 2">
    <name type="scientific">Saccharicrinis carchari</name>
    <dbReference type="NCBI Taxonomy" id="1168039"/>
    <lineage>
        <taxon>Bacteria</taxon>
        <taxon>Pseudomonadati</taxon>
        <taxon>Bacteroidota</taxon>
        <taxon>Bacteroidia</taxon>
        <taxon>Marinilabiliales</taxon>
        <taxon>Marinilabiliaceae</taxon>
        <taxon>Saccharicrinis</taxon>
    </lineage>
</organism>
<evidence type="ECO:0000313" key="1">
    <source>
        <dbReference type="EMBL" id="SMO37928.1"/>
    </source>
</evidence>
<reference evidence="1 2" key="1">
    <citation type="submission" date="2017-05" db="EMBL/GenBank/DDBJ databases">
        <authorList>
            <person name="Varghese N."/>
            <person name="Submissions S."/>
        </authorList>
    </citation>
    <scope>NUCLEOTIDE SEQUENCE [LARGE SCALE GENOMIC DNA]</scope>
    <source>
        <strain evidence="1 2">DSM 27040</strain>
    </source>
</reference>
<evidence type="ECO:0000313" key="2">
    <source>
        <dbReference type="Proteomes" id="UP000319040"/>
    </source>
</evidence>
<name>A0A521ASU1_SACCC</name>
<dbReference type="Proteomes" id="UP000319040">
    <property type="component" value="Unassembled WGS sequence"/>
</dbReference>
<accession>A0A521ASU1</accession>
<sequence length="146" mass="17094">MRLVFMYIVTSLTNLFVMHKTFNQLISLLIILILLLPVATRVWIIVDFSVRQNYIAKVRCVNKAAPESTCNGKCYLKKQLKQTGEDRHNKATTILKENILSNFLLPIVNLQDKQQHLTVHITSFRFYPPFKKSFFINKLFRPPQNI</sequence>
<keyword evidence="2" id="KW-1185">Reference proteome</keyword>
<protein>
    <submittedName>
        <fullName evidence="1">Uncharacterized protein</fullName>
    </submittedName>
</protein>
<proteinExistence type="predicted"/>
<dbReference type="AlphaFoldDB" id="A0A521ASU1"/>